<dbReference type="Proteomes" id="UP000266506">
    <property type="component" value="Unassembled WGS sequence"/>
</dbReference>
<evidence type="ECO:0000256" key="5">
    <source>
        <dbReference type="ARBA" id="ARBA00023004"/>
    </source>
</evidence>
<protein>
    <recommendedName>
        <fullName evidence="1">bis(5'-nucleosyl)-tetraphosphatase (symmetrical)</fullName>
        <ecNumber evidence="1">3.6.1.41</ecNumber>
    </recommendedName>
</protein>
<dbReference type="Gene3D" id="1.10.3210.10">
    <property type="entry name" value="Hypothetical protein af1432"/>
    <property type="match status" value="1"/>
</dbReference>
<keyword evidence="2" id="KW-0479">Metal-binding</keyword>
<comment type="catalytic activity">
    <reaction evidence="6">
        <text>P(1),P(4)-bis(5'-adenosyl) tetraphosphate + H2O = 2 ADP + 2 H(+)</text>
        <dbReference type="Rhea" id="RHEA:24252"/>
        <dbReference type="ChEBI" id="CHEBI:15377"/>
        <dbReference type="ChEBI" id="CHEBI:15378"/>
        <dbReference type="ChEBI" id="CHEBI:58141"/>
        <dbReference type="ChEBI" id="CHEBI:456216"/>
        <dbReference type="EC" id="3.6.1.41"/>
    </reaction>
</comment>
<evidence type="ECO:0000256" key="2">
    <source>
        <dbReference type="ARBA" id="ARBA00022723"/>
    </source>
</evidence>
<dbReference type="Pfam" id="PF01966">
    <property type="entry name" value="HD"/>
    <property type="match status" value="1"/>
</dbReference>
<dbReference type="FunCoup" id="A0A397S145">
    <property type="interactions" value="40"/>
</dbReference>
<dbReference type="AlphaFoldDB" id="A0A397S145"/>
<dbReference type="SMART" id="SM00471">
    <property type="entry name" value="HDc"/>
    <property type="match status" value="1"/>
</dbReference>
<dbReference type="InterPro" id="IPR051094">
    <property type="entry name" value="Diverse_Catalytic_Enzymes"/>
</dbReference>
<evidence type="ECO:0000256" key="4">
    <source>
        <dbReference type="ARBA" id="ARBA00022801"/>
    </source>
</evidence>
<dbReference type="PANTHER" id="PTHR35795">
    <property type="entry name" value="SLR1885 PROTEIN"/>
    <property type="match status" value="1"/>
</dbReference>
<dbReference type="PANTHER" id="PTHR35795:SF1">
    <property type="entry name" value="BIS(5'-NUCLEOSYL)-TETRAPHOSPHATASE, SYMMETRICAL"/>
    <property type="match status" value="1"/>
</dbReference>
<sequence length="215" mass="25291">MLLSDKAKALVIEKYKDSHKHRLAHIFGVAEMAEYLAIKYGVDKEKALIAAYMHDYSKYDDPKEAIGILKDEEIKECESYPFLYHAYLSAENYKKLLGNDLDIYNAIKYHVFGRENMSILEAIIMIADYTEKNRTYPSCIECRKILVEDNDLNLAIYKSLEGMIEFAKREGLKPHPKQVLVMEEYKRKVEEDVARRNNRWLPWKGKCEGYLSIWY</sequence>
<proteinExistence type="predicted"/>
<feature type="domain" description="HD/PDEase" evidence="7">
    <location>
        <begin position="18"/>
        <end position="142"/>
    </location>
</feature>
<gene>
    <name evidence="8" type="ORF">EI71_00955</name>
</gene>
<dbReference type="CDD" id="cd00077">
    <property type="entry name" value="HDc"/>
    <property type="match status" value="1"/>
</dbReference>
<evidence type="ECO:0000259" key="7">
    <source>
        <dbReference type="SMART" id="SM00471"/>
    </source>
</evidence>
<evidence type="ECO:0000256" key="3">
    <source>
        <dbReference type="ARBA" id="ARBA00022741"/>
    </source>
</evidence>
<dbReference type="GO" id="GO:0000166">
    <property type="term" value="F:nucleotide binding"/>
    <property type="evidence" value="ECO:0007669"/>
    <property type="project" value="UniProtKB-KW"/>
</dbReference>
<dbReference type="EMBL" id="QXEV01000008">
    <property type="protein sequence ID" value="RIA75924.1"/>
    <property type="molecule type" value="Genomic_DNA"/>
</dbReference>
<name>A0A397S145_9MOLU</name>
<dbReference type="GO" id="GO:0046872">
    <property type="term" value="F:metal ion binding"/>
    <property type="evidence" value="ECO:0007669"/>
    <property type="project" value="UniProtKB-KW"/>
</dbReference>
<dbReference type="InterPro" id="IPR006674">
    <property type="entry name" value="HD_domain"/>
</dbReference>
<comment type="caution">
    <text evidence="8">The sequence shown here is derived from an EMBL/GenBank/DDBJ whole genome shotgun (WGS) entry which is preliminary data.</text>
</comment>
<keyword evidence="5" id="KW-0408">Iron</keyword>
<dbReference type="OrthoDB" id="5295945at2"/>
<evidence type="ECO:0000256" key="1">
    <source>
        <dbReference type="ARBA" id="ARBA00012506"/>
    </source>
</evidence>
<accession>A0A397S145</accession>
<organism evidence="8 9">
    <name type="scientific">Anaeroplasma bactoclasticum</name>
    <dbReference type="NCBI Taxonomy" id="2088"/>
    <lineage>
        <taxon>Bacteria</taxon>
        <taxon>Bacillati</taxon>
        <taxon>Mycoplasmatota</taxon>
        <taxon>Mollicutes</taxon>
        <taxon>Anaeroplasmatales</taxon>
        <taxon>Anaeroplasmataceae</taxon>
        <taxon>Anaeroplasma</taxon>
    </lineage>
</organism>
<evidence type="ECO:0000313" key="8">
    <source>
        <dbReference type="EMBL" id="RIA75924.1"/>
    </source>
</evidence>
<dbReference type="InterPro" id="IPR005249">
    <property type="entry name" value="YqeK"/>
</dbReference>
<keyword evidence="3" id="KW-0547">Nucleotide-binding</keyword>
<evidence type="ECO:0000256" key="6">
    <source>
        <dbReference type="ARBA" id="ARBA00049417"/>
    </source>
</evidence>
<dbReference type="EC" id="3.6.1.41" evidence="1"/>
<reference evidence="8 9" key="1">
    <citation type="submission" date="2018-08" db="EMBL/GenBank/DDBJ databases">
        <title>Genomic Encyclopedia of Archaeal and Bacterial Type Strains, Phase II (KMG-II): from individual species to whole genera.</title>
        <authorList>
            <person name="Goeker M."/>
        </authorList>
    </citation>
    <scope>NUCLEOTIDE SEQUENCE [LARGE SCALE GENOMIC DNA]</scope>
    <source>
        <strain evidence="8 9">ATCC 27112</strain>
    </source>
</reference>
<dbReference type="SUPFAM" id="SSF109604">
    <property type="entry name" value="HD-domain/PDEase-like"/>
    <property type="match status" value="1"/>
</dbReference>
<dbReference type="InParanoid" id="A0A397S145"/>
<dbReference type="NCBIfam" id="TIGR00488">
    <property type="entry name" value="bis(5'-nucleosyl)-tetraphosphatase (symmetrical) YqeK"/>
    <property type="match status" value="1"/>
</dbReference>
<evidence type="ECO:0000313" key="9">
    <source>
        <dbReference type="Proteomes" id="UP000266506"/>
    </source>
</evidence>
<dbReference type="InterPro" id="IPR003607">
    <property type="entry name" value="HD/PDEase_dom"/>
</dbReference>
<keyword evidence="9" id="KW-1185">Reference proteome</keyword>
<dbReference type="GO" id="GO:0008803">
    <property type="term" value="F:bis(5'-nucleosyl)-tetraphosphatase (symmetrical) activity"/>
    <property type="evidence" value="ECO:0007669"/>
    <property type="project" value="UniProtKB-EC"/>
</dbReference>
<keyword evidence="4 8" id="KW-0378">Hydrolase</keyword>